<dbReference type="SMART" id="SM00831">
    <property type="entry name" value="Cation_ATPase_N"/>
    <property type="match status" value="1"/>
</dbReference>
<dbReference type="GO" id="GO:0005391">
    <property type="term" value="F:P-type sodium:potassium-exchanging transporter activity"/>
    <property type="evidence" value="ECO:0007669"/>
    <property type="project" value="TreeGrafter"/>
</dbReference>
<keyword evidence="9 11" id="KW-0472">Membrane</keyword>
<dbReference type="PROSITE" id="PS00154">
    <property type="entry name" value="ATPASE_E1_E2"/>
    <property type="match status" value="1"/>
</dbReference>
<feature type="region of interest" description="Disordered" evidence="10">
    <location>
        <begin position="1094"/>
        <end position="1118"/>
    </location>
</feature>
<evidence type="ECO:0000313" key="14">
    <source>
        <dbReference type="Proteomes" id="UP000233256"/>
    </source>
</evidence>
<feature type="compositionally biased region" description="Low complexity" evidence="10">
    <location>
        <begin position="1094"/>
        <end position="1109"/>
    </location>
</feature>
<dbReference type="GO" id="GO:0005524">
    <property type="term" value="F:ATP binding"/>
    <property type="evidence" value="ECO:0007669"/>
    <property type="project" value="UniProtKB-KW"/>
</dbReference>
<keyword evidence="4 11" id="KW-0812">Transmembrane</keyword>
<dbReference type="InterPro" id="IPR023214">
    <property type="entry name" value="HAD_sf"/>
</dbReference>
<dbReference type="InterPro" id="IPR036412">
    <property type="entry name" value="HAD-like_sf"/>
</dbReference>
<dbReference type="AlphaFoldDB" id="A0A2N1PLY8"/>
<comment type="similarity">
    <text evidence="2">Belongs to the cation transport ATPase (P-type) (TC 3.A.3) family. Type IIA subfamily.</text>
</comment>
<dbReference type="Gene3D" id="2.70.150.10">
    <property type="entry name" value="Calcium-transporting ATPase, cytoplasmic transduction domain A"/>
    <property type="match status" value="1"/>
</dbReference>
<dbReference type="InterPro" id="IPR050510">
    <property type="entry name" value="Cation_transp_ATPase_P-type"/>
</dbReference>
<dbReference type="SFLD" id="SFLDG00002">
    <property type="entry name" value="C1.7:_P-type_atpase_like"/>
    <property type="match status" value="1"/>
</dbReference>
<dbReference type="Pfam" id="PF00689">
    <property type="entry name" value="Cation_ATPase_C"/>
    <property type="match status" value="2"/>
</dbReference>
<dbReference type="GO" id="GO:0016887">
    <property type="term" value="F:ATP hydrolysis activity"/>
    <property type="evidence" value="ECO:0007669"/>
    <property type="project" value="InterPro"/>
</dbReference>
<feature type="region of interest" description="Disordered" evidence="10">
    <location>
        <begin position="90"/>
        <end position="111"/>
    </location>
</feature>
<dbReference type="SUPFAM" id="SSF81660">
    <property type="entry name" value="Metal cation-transporting ATPase, ATP-binding domain N"/>
    <property type="match status" value="1"/>
</dbReference>
<dbReference type="GO" id="GO:1990573">
    <property type="term" value="P:potassium ion import across plasma membrane"/>
    <property type="evidence" value="ECO:0007669"/>
    <property type="project" value="TreeGrafter"/>
</dbReference>
<evidence type="ECO:0000256" key="4">
    <source>
        <dbReference type="ARBA" id="ARBA00022692"/>
    </source>
</evidence>
<keyword evidence="3" id="KW-1003">Cell membrane</keyword>
<dbReference type="GO" id="GO:1902600">
    <property type="term" value="P:proton transmembrane transport"/>
    <property type="evidence" value="ECO:0007669"/>
    <property type="project" value="TreeGrafter"/>
</dbReference>
<feature type="transmembrane region" description="Helical" evidence="11">
    <location>
        <begin position="856"/>
        <end position="878"/>
    </location>
</feature>
<evidence type="ECO:0000259" key="12">
    <source>
        <dbReference type="SMART" id="SM00831"/>
    </source>
</evidence>
<sequence length="1235" mass="130292">MISLISEMPFRGCLKSTYHQQSDLISEDGKDNFAVSNEKKFSDDGITDGITDDVMDEQFSDESEECVSSDAETSSDAEIVSDIVISSEVAEPPAVPDSSGPAQSNGESFHTQTAPIQAHALTSRKVMAMLGTGTGGLTQAQAGEILRISGPNALDPVPPPSPFTLFLNQFRETMVVILIAAAALSAWMGEYADAVIIGIIVLANAALGFYQEFKAEKSLEALRDMSVPGGKVIREGRKIALVAADIVPGDLMVFEAGDIIPADGRLVECFNLKSQEALLTGESLPVEKDASKCLDGSPPVGDMVNMVFSGTMITDGTGSAVATATGMSTQMGRIAGMIQGVQQEKTPLQRRMEELGKWLAAICITGSAIISYIAWIRIRGGASFIDGHQSLAGAAGATGIAEGTVSTVISNADAMKEAFLTGVSLAVAAIPEGLAAVITVCLAMGVQRMVRKNAVIRRLPAVETLGNATYICTDKTGTLTRNEMTVVSLWTDSHRIRVTGTGYSSEGEVIDESGKPLEAAEDSLLGHICAVCSLVATAELVAGSSESPGRKVIGDPTEASLMVLAEKSGIDRPALAEATQILFEVPFDSDRKRMSRLIRIRKSGPWGAEGTYLFCKGAPDTVLRVCSSLAVEDRIVPMDSERRDHVLAANSEMAGRALRVIGFAMARVDEEIANRSDLNDSILENGLTFLGMAGIIDPPREEVRPAIALCQRAGIRAVMITGDHKITASAIARDLGILKDGLRAVSGDEIDKLSEDELAHEVEKIAVYARVSPAHKLRIIHVLQKKGHVVGMTGDGVNDVPALKEADIGIAMGITGSDVTKQSADMILADDNFSTIVEAVREGRVIYDNILKFIRFLLASNFGEVTAMLCAIVAGIWYREFPLPLALVQILWVNLLTDGLPAIALGLDPGSSDVMDRPPRRSGESVFSQGLLPEIVFRGIQIGAGTLAVFAIVLWLEGFWGPMKYTSGFRPILSSYALAPFSGESESSKTGDLSSDSTVSVSSAPAEPIMEKVNPASSEIIDTSVSDPAVSAPAASDTAVSDPDVSDTAVSGNAAETDEAVNAEPGTLSLTEAPVIGEPTGISGLVTATVAESAGSSTGSSGAGENSTAQTGISKGTDQNSAGAILKARTAAFTTLVMFQLFYVFRCRVKHGALNRKTFLGNGYLLGAFLISLGLQFAVIYIPFLQKAFKTTDLSSAGLGTYWIVIIPIALTALIPFPFMERRRRSGDPDASGGE</sequence>
<accession>A0A2N1PLY8</accession>
<dbReference type="FunFam" id="3.40.50.1000:FF:000028">
    <property type="entry name" value="Calcium-transporting P-type ATPase, putative"/>
    <property type="match status" value="1"/>
</dbReference>
<dbReference type="Proteomes" id="UP000233256">
    <property type="component" value="Unassembled WGS sequence"/>
</dbReference>
<evidence type="ECO:0000256" key="7">
    <source>
        <dbReference type="ARBA" id="ARBA00022967"/>
    </source>
</evidence>
<comment type="subcellular location">
    <subcellularLocation>
        <location evidence="1">Cell membrane</location>
        <topology evidence="1">Multi-pass membrane protein</topology>
    </subcellularLocation>
</comment>
<dbReference type="Gene3D" id="1.20.1110.10">
    <property type="entry name" value="Calcium-transporting ATPase, transmembrane domain"/>
    <property type="match status" value="2"/>
</dbReference>
<evidence type="ECO:0000256" key="6">
    <source>
        <dbReference type="ARBA" id="ARBA00022840"/>
    </source>
</evidence>
<feature type="compositionally biased region" description="Low complexity" evidence="10">
    <location>
        <begin position="994"/>
        <end position="1003"/>
    </location>
</feature>
<evidence type="ECO:0000256" key="2">
    <source>
        <dbReference type="ARBA" id="ARBA00005675"/>
    </source>
</evidence>
<feature type="transmembrane region" description="Helical" evidence="11">
    <location>
        <begin position="358"/>
        <end position="378"/>
    </location>
</feature>
<dbReference type="GO" id="GO:0005886">
    <property type="term" value="C:plasma membrane"/>
    <property type="evidence" value="ECO:0007669"/>
    <property type="project" value="UniProtKB-SubCell"/>
</dbReference>
<reference evidence="13 14" key="1">
    <citation type="journal article" date="2017" name="ISME J.">
        <title>Potential for microbial H2 and metal transformations associated with novel bacteria and archaea in deep terrestrial subsurface sediments.</title>
        <authorList>
            <person name="Hernsdorf A.W."/>
            <person name="Amano Y."/>
            <person name="Miyakawa K."/>
            <person name="Ise K."/>
            <person name="Suzuki Y."/>
            <person name="Anantharaman K."/>
            <person name="Probst A."/>
            <person name="Burstein D."/>
            <person name="Thomas B.C."/>
            <person name="Banfield J.F."/>
        </authorList>
    </citation>
    <scope>NUCLEOTIDE SEQUENCE [LARGE SCALE GENOMIC DNA]</scope>
    <source>
        <strain evidence="13">HGW-Wallbacteria-1</strain>
    </source>
</reference>
<evidence type="ECO:0000256" key="5">
    <source>
        <dbReference type="ARBA" id="ARBA00022741"/>
    </source>
</evidence>
<dbReference type="SFLD" id="SFLDF00027">
    <property type="entry name" value="p-type_atpase"/>
    <property type="match status" value="1"/>
</dbReference>
<dbReference type="InterPro" id="IPR008250">
    <property type="entry name" value="ATPase_P-typ_transduc_dom_A_sf"/>
</dbReference>
<dbReference type="PRINTS" id="PR00120">
    <property type="entry name" value="HATPASE"/>
</dbReference>
<dbReference type="InterPro" id="IPR006068">
    <property type="entry name" value="ATPase_P-typ_cation-transptr_C"/>
</dbReference>
<feature type="domain" description="Cation-transporting P-type ATPase N-terminal" evidence="12">
    <location>
        <begin position="117"/>
        <end position="190"/>
    </location>
</feature>
<dbReference type="SUPFAM" id="SSF56784">
    <property type="entry name" value="HAD-like"/>
    <property type="match status" value="1"/>
</dbReference>
<dbReference type="GO" id="GO:0036376">
    <property type="term" value="P:sodium ion export across plasma membrane"/>
    <property type="evidence" value="ECO:0007669"/>
    <property type="project" value="TreeGrafter"/>
</dbReference>
<keyword evidence="7" id="KW-1278">Translocase</keyword>
<dbReference type="InterPro" id="IPR059000">
    <property type="entry name" value="ATPase_P-type_domA"/>
</dbReference>
<protein>
    <recommendedName>
        <fullName evidence="12">Cation-transporting P-type ATPase N-terminal domain-containing protein</fullName>
    </recommendedName>
</protein>
<evidence type="ECO:0000256" key="3">
    <source>
        <dbReference type="ARBA" id="ARBA00022475"/>
    </source>
</evidence>
<dbReference type="SFLD" id="SFLDS00003">
    <property type="entry name" value="Haloacid_Dehalogenase"/>
    <property type="match status" value="1"/>
</dbReference>
<dbReference type="PANTHER" id="PTHR43294">
    <property type="entry name" value="SODIUM/POTASSIUM-TRANSPORTING ATPASE SUBUNIT ALPHA"/>
    <property type="match status" value="1"/>
</dbReference>
<dbReference type="PRINTS" id="PR00119">
    <property type="entry name" value="CATATPASE"/>
</dbReference>
<feature type="compositionally biased region" description="Acidic residues" evidence="10">
    <location>
        <begin position="50"/>
        <end position="67"/>
    </location>
</feature>
<keyword evidence="5" id="KW-0547">Nucleotide-binding</keyword>
<evidence type="ECO:0000256" key="1">
    <source>
        <dbReference type="ARBA" id="ARBA00004651"/>
    </source>
</evidence>
<gene>
    <name evidence="13" type="ORF">CVV64_14850</name>
</gene>
<organism evidence="13 14">
    <name type="scientific">Candidatus Wallbacteria bacterium HGW-Wallbacteria-1</name>
    <dbReference type="NCBI Taxonomy" id="2013854"/>
    <lineage>
        <taxon>Bacteria</taxon>
        <taxon>Candidatus Walliibacteriota</taxon>
    </lineage>
</organism>
<dbReference type="InterPro" id="IPR044492">
    <property type="entry name" value="P_typ_ATPase_HD_dom"/>
</dbReference>
<dbReference type="InterPro" id="IPR023299">
    <property type="entry name" value="ATPase_P-typ_cyto_dom_N"/>
</dbReference>
<dbReference type="GO" id="GO:0030007">
    <property type="term" value="P:intracellular potassium ion homeostasis"/>
    <property type="evidence" value="ECO:0007669"/>
    <property type="project" value="TreeGrafter"/>
</dbReference>
<dbReference type="GO" id="GO:0006883">
    <property type="term" value="P:intracellular sodium ion homeostasis"/>
    <property type="evidence" value="ECO:0007669"/>
    <property type="project" value="TreeGrafter"/>
</dbReference>
<feature type="compositionally biased region" description="Polar residues" evidence="10">
    <location>
        <begin position="100"/>
        <end position="111"/>
    </location>
</feature>
<feature type="transmembrane region" description="Helical" evidence="11">
    <location>
        <begin position="1164"/>
        <end position="1182"/>
    </location>
</feature>
<dbReference type="Pfam" id="PF00690">
    <property type="entry name" value="Cation_ATPase_N"/>
    <property type="match status" value="1"/>
</dbReference>
<dbReference type="InterPro" id="IPR023298">
    <property type="entry name" value="ATPase_P-typ_TM_dom_sf"/>
</dbReference>
<dbReference type="InterPro" id="IPR018303">
    <property type="entry name" value="ATPase_P-typ_P_site"/>
</dbReference>
<keyword evidence="6" id="KW-0067">ATP-binding</keyword>
<comment type="caution">
    <text evidence="13">The sequence shown here is derived from an EMBL/GenBank/DDBJ whole genome shotgun (WGS) entry which is preliminary data.</text>
</comment>
<feature type="region of interest" description="Disordered" evidence="10">
    <location>
        <begin position="36"/>
        <end position="76"/>
    </location>
</feature>
<dbReference type="Pfam" id="PF00122">
    <property type="entry name" value="E1-E2_ATPase"/>
    <property type="match status" value="1"/>
</dbReference>
<proteinExistence type="inferred from homology"/>
<dbReference type="SUPFAM" id="SSF81665">
    <property type="entry name" value="Calcium ATPase, transmembrane domain M"/>
    <property type="match status" value="1"/>
</dbReference>
<feature type="transmembrane region" description="Helical" evidence="11">
    <location>
        <begin position="935"/>
        <end position="956"/>
    </location>
</feature>
<dbReference type="Gene3D" id="3.40.1110.10">
    <property type="entry name" value="Calcium-transporting ATPase, cytoplasmic domain N"/>
    <property type="match status" value="1"/>
</dbReference>
<feature type="region of interest" description="Disordered" evidence="10">
    <location>
        <begin position="1027"/>
        <end position="1074"/>
    </location>
</feature>
<evidence type="ECO:0000256" key="9">
    <source>
        <dbReference type="ARBA" id="ARBA00023136"/>
    </source>
</evidence>
<keyword evidence="8 11" id="KW-1133">Transmembrane helix</keyword>
<dbReference type="NCBIfam" id="TIGR01494">
    <property type="entry name" value="ATPase_P-type"/>
    <property type="match status" value="2"/>
</dbReference>
<feature type="compositionally biased region" description="Low complexity" evidence="10">
    <location>
        <begin position="1027"/>
        <end position="1048"/>
    </location>
</feature>
<name>A0A2N1PLY8_9BACT</name>
<dbReference type="InterPro" id="IPR004014">
    <property type="entry name" value="ATPase_P-typ_cation-transptr_N"/>
</dbReference>
<dbReference type="SUPFAM" id="SSF81653">
    <property type="entry name" value="Calcium ATPase, transduction domain A"/>
    <property type="match status" value="1"/>
</dbReference>
<feature type="region of interest" description="Disordered" evidence="10">
    <location>
        <begin position="987"/>
        <end position="1010"/>
    </location>
</feature>
<dbReference type="PANTHER" id="PTHR43294:SF21">
    <property type="entry name" value="CATION TRANSPORTING ATPASE"/>
    <property type="match status" value="1"/>
</dbReference>
<evidence type="ECO:0000256" key="11">
    <source>
        <dbReference type="SAM" id="Phobius"/>
    </source>
</evidence>
<dbReference type="EMBL" id="PGXC01000020">
    <property type="protein sequence ID" value="PKK89340.1"/>
    <property type="molecule type" value="Genomic_DNA"/>
</dbReference>
<evidence type="ECO:0000256" key="8">
    <source>
        <dbReference type="ARBA" id="ARBA00022989"/>
    </source>
</evidence>
<feature type="transmembrane region" description="Helical" evidence="11">
    <location>
        <begin position="1202"/>
        <end position="1220"/>
    </location>
</feature>
<dbReference type="Gene3D" id="3.40.50.1000">
    <property type="entry name" value="HAD superfamily/HAD-like"/>
    <property type="match status" value="1"/>
</dbReference>
<dbReference type="Pfam" id="PF13246">
    <property type="entry name" value="Cation_ATPase"/>
    <property type="match status" value="1"/>
</dbReference>
<evidence type="ECO:0000313" key="13">
    <source>
        <dbReference type="EMBL" id="PKK89340.1"/>
    </source>
</evidence>
<feature type="transmembrane region" description="Helical" evidence="11">
    <location>
        <begin position="418"/>
        <end position="443"/>
    </location>
</feature>
<evidence type="ECO:0000256" key="10">
    <source>
        <dbReference type="SAM" id="MobiDB-lite"/>
    </source>
</evidence>
<dbReference type="InterPro" id="IPR001757">
    <property type="entry name" value="P_typ_ATPase"/>
</dbReference>